<reference evidence="1" key="1">
    <citation type="submission" date="2021-06" db="EMBL/GenBank/DDBJ databases">
        <authorList>
            <person name="Kallberg Y."/>
            <person name="Tangrot J."/>
            <person name="Rosling A."/>
        </authorList>
    </citation>
    <scope>NUCLEOTIDE SEQUENCE</scope>
    <source>
        <strain evidence="1">CL551</strain>
    </source>
</reference>
<dbReference type="PANTHER" id="PTHR38926">
    <property type="entry name" value="F-BOX DOMAIN CONTAINING PROTEIN, EXPRESSED"/>
    <property type="match status" value="1"/>
</dbReference>
<dbReference type="AlphaFoldDB" id="A0A9N9FM33"/>
<keyword evidence="2" id="KW-1185">Reference proteome</keyword>
<proteinExistence type="predicted"/>
<protein>
    <submittedName>
        <fullName evidence="1">16637_t:CDS:1</fullName>
    </submittedName>
</protein>
<name>A0A9N9FM33_9GLOM</name>
<dbReference type="PANTHER" id="PTHR38926:SF5">
    <property type="entry name" value="F-BOX AND LEUCINE-RICH REPEAT PROTEIN 6"/>
    <property type="match status" value="1"/>
</dbReference>
<accession>A0A9N9FM33</accession>
<dbReference type="Gene3D" id="3.80.10.10">
    <property type="entry name" value="Ribonuclease Inhibitor"/>
    <property type="match status" value="1"/>
</dbReference>
<gene>
    <name evidence="1" type="ORF">AMORRO_LOCUS5198</name>
</gene>
<sequence length="551" mass="63805">MVTMTQYHNVETNLQISSIAATPLLGMKSTSQVPPVKAVYTVPPPLTIDCLEEILNHLLDSRTTLHSCILVNRIWSQLAMPLLWYNPFSSRLRGRQATNIFDSYISCLPEELKDQMLARGIYFSDSVKPLFDYPKYLRGFDWLNFQLAVREWVETFFYNRGLEFSNKIIFFEKFIASFLLGRCNGLRILRLESNLSTSVSMLDLLNNFNFQFLFSKLEKFEVQYNTFNSDWGPKAESISLFSTKLAVSSRNIQHIKLSVETFRQNYLPLYICEAFWNLIGVQNNLKVLEIHEFWNPEKSELFYSSLARQSHSLTFLSLRNISKLNLLLQFLTSCRSLETLELWTVPVADMEALMCLSSSSTQLSIKKLRCYDSERDPELTLGVIILMANQNLRELHLLKVTPKLLEVIGLYCPNLTSLHLNLTKPLMLKLLQYLSSLSLETLGLINQDKTTFTIDLLQEIAHAIPPTTRNLEINFMMTSQGLQYFLWKFDGKLSKLVINNDNLNDQYLAVVTYYAKVKSLQEFWFPRPDMFSSEVMENARFIIPKVQCLKS</sequence>
<dbReference type="SUPFAM" id="SSF52047">
    <property type="entry name" value="RNI-like"/>
    <property type="match status" value="1"/>
</dbReference>
<organism evidence="1 2">
    <name type="scientific">Acaulospora morrowiae</name>
    <dbReference type="NCBI Taxonomy" id="94023"/>
    <lineage>
        <taxon>Eukaryota</taxon>
        <taxon>Fungi</taxon>
        <taxon>Fungi incertae sedis</taxon>
        <taxon>Mucoromycota</taxon>
        <taxon>Glomeromycotina</taxon>
        <taxon>Glomeromycetes</taxon>
        <taxon>Diversisporales</taxon>
        <taxon>Acaulosporaceae</taxon>
        <taxon>Acaulospora</taxon>
    </lineage>
</organism>
<comment type="caution">
    <text evidence="1">The sequence shown here is derived from an EMBL/GenBank/DDBJ whole genome shotgun (WGS) entry which is preliminary data.</text>
</comment>
<dbReference type="EMBL" id="CAJVPV010003061">
    <property type="protein sequence ID" value="CAG8542585.1"/>
    <property type="molecule type" value="Genomic_DNA"/>
</dbReference>
<evidence type="ECO:0000313" key="2">
    <source>
        <dbReference type="Proteomes" id="UP000789342"/>
    </source>
</evidence>
<dbReference type="OrthoDB" id="2315578at2759"/>
<dbReference type="InterPro" id="IPR032675">
    <property type="entry name" value="LRR_dom_sf"/>
</dbReference>
<dbReference type="Proteomes" id="UP000789342">
    <property type="component" value="Unassembled WGS sequence"/>
</dbReference>
<evidence type="ECO:0000313" key="1">
    <source>
        <dbReference type="EMBL" id="CAG8542585.1"/>
    </source>
</evidence>